<accession>A0A2X0MI41</accession>
<reference evidence="2 3" key="1">
    <citation type="submission" date="2016-11" db="EMBL/GenBank/DDBJ databases">
        <authorList>
            <person name="Jaros S."/>
            <person name="Januszkiewicz K."/>
            <person name="Wedrychowicz H."/>
        </authorList>
    </citation>
    <scope>NUCLEOTIDE SEQUENCE [LARGE SCALE GENOMIC DNA]</scope>
</reference>
<feature type="region of interest" description="Disordered" evidence="1">
    <location>
        <begin position="71"/>
        <end position="181"/>
    </location>
</feature>
<evidence type="ECO:0000313" key="2">
    <source>
        <dbReference type="EMBL" id="SGY24083.1"/>
    </source>
</evidence>
<feature type="compositionally biased region" description="Low complexity" evidence="1">
    <location>
        <begin position="340"/>
        <end position="353"/>
    </location>
</feature>
<feature type="region of interest" description="Disordered" evidence="1">
    <location>
        <begin position="194"/>
        <end position="428"/>
    </location>
</feature>
<keyword evidence="3" id="KW-1185">Reference proteome</keyword>
<protein>
    <submittedName>
        <fullName evidence="2">BQ5605_C019g09009 protein</fullName>
    </submittedName>
</protein>
<sequence length="490" mass="50949">MATQADNLLHQIDLRLQGALERGVPPVLGDEVLPPRQDTSFTPGLEGKISSFLSPEAFDFISSSAAIALTSAQNRPTRRTSHSDSDKQPIKKRSARHTFPLGPRSFVSSSTAGGAPNDLGISAGQPHAGDCNSTGNDTLIASTDTNEQSQASLIASASPATPSARNTRESEAGFANPEDDYEVIADIKPMDLKVRRSSASSQSFASSWPSTIGSLMSPTADSASRRSVFPLRNPPPSKHKKSVRTSVVLSESELSLPGPSSEQIESGSCFSAATGTSPFLSPRYPSSPSPPASVASSNRSSTHASLPHRPTSKDPSPTSSTFTSSLRSNPSAPSIRGFRSSASSPYQSSPYLSTPAGQAGPQSIFATPVGHKPKVGISRLFSAATSKKQPNAAPLGRGPSTAILDSALASSQTCHRSPAKGTSSTKAASIFSTTSSTTGFGPARSLYASSIATFETAQDSDPSDSLQTVAPKREDEEDAASRLEGLSIEI</sequence>
<feature type="compositionally biased region" description="Low complexity" evidence="1">
    <location>
        <begin position="197"/>
        <end position="210"/>
    </location>
</feature>
<organism evidence="2 3">
    <name type="scientific">Microbotryum silenes-dioicae</name>
    <dbReference type="NCBI Taxonomy" id="796604"/>
    <lineage>
        <taxon>Eukaryota</taxon>
        <taxon>Fungi</taxon>
        <taxon>Dikarya</taxon>
        <taxon>Basidiomycota</taxon>
        <taxon>Pucciniomycotina</taxon>
        <taxon>Microbotryomycetes</taxon>
        <taxon>Microbotryales</taxon>
        <taxon>Microbotryaceae</taxon>
        <taxon>Microbotryum</taxon>
    </lineage>
</organism>
<feature type="compositionally biased region" description="Polar residues" evidence="1">
    <location>
        <begin position="211"/>
        <end position="222"/>
    </location>
</feature>
<evidence type="ECO:0000313" key="3">
    <source>
        <dbReference type="Proteomes" id="UP000249464"/>
    </source>
</evidence>
<feature type="compositionally biased region" description="Low complexity" evidence="1">
    <location>
        <begin position="313"/>
        <end position="331"/>
    </location>
</feature>
<feature type="compositionally biased region" description="Low complexity" evidence="1">
    <location>
        <begin position="244"/>
        <end position="262"/>
    </location>
</feature>
<feature type="region of interest" description="Disordered" evidence="1">
    <location>
        <begin position="456"/>
        <end position="490"/>
    </location>
</feature>
<feature type="compositionally biased region" description="Polar residues" evidence="1">
    <location>
        <begin position="263"/>
        <end position="276"/>
    </location>
</feature>
<feature type="compositionally biased region" description="Polar residues" evidence="1">
    <location>
        <begin position="131"/>
        <end position="165"/>
    </location>
</feature>
<dbReference type="EMBL" id="FQNC01000019">
    <property type="protein sequence ID" value="SGY24083.1"/>
    <property type="molecule type" value="Genomic_DNA"/>
</dbReference>
<dbReference type="AlphaFoldDB" id="A0A2X0MI41"/>
<gene>
    <name evidence="2" type="primary">BQ5605_C019g09009</name>
    <name evidence="2" type="ORF">BQ5605_C019G09009</name>
</gene>
<proteinExistence type="predicted"/>
<dbReference type="Proteomes" id="UP000249464">
    <property type="component" value="Unassembled WGS sequence"/>
</dbReference>
<evidence type="ECO:0000256" key="1">
    <source>
        <dbReference type="SAM" id="MobiDB-lite"/>
    </source>
</evidence>
<name>A0A2X0MI41_9BASI</name>
<feature type="compositionally biased region" description="Polar residues" evidence="1">
    <location>
        <begin position="456"/>
        <end position="468"/>
    </location>
</feature>
<feature type="compositionally biased region" description="Low complexity" evidence="1">
    <location>
        <begin position="292"/>
        <end position="305"/>
    </location>
</feature>